<dbReference type="InterPro" id="IPR016169">
    <property type="entry name" value="FAD-bd_PCMH_sub2"/>
</dbReference>
<evidence type="ECO:0000259" key="9">
    <source>
        <dbReference type="PROSITE" id="PS51387"/>
    </source>
</evidence>
<keyword evidence="6" id="KW-0408">Iron</keyword>
<dbReference type="EMBL" id="JAAMOZ010000001">
    <property type="protein sequence ID" value="NIH57355.1"/>
    <property type="molecule type" value="Genomic_DNA"/>
</dbReference>
<dbReference type="Pfam" id="PF13183">
    <property type="entry name" value="Fer4_8"/>
    <property type="match status" value="1"/>
</dbReference>
<dbReference type="PROSITE" id="PS51387">
    <property type="entry name" value="FAD_PCMH"/>
    <property type="match status" value="1"/>
</dbReference>
<evidence type="ECO:0000313" key="10">
    <source>
        <dbReference type="EMBL" id="NIH57355.1"/>
    </source>
</evidence>
<dbReference type="PROSITE" id="PS00198">
    <property type="entry name" value="4FE4S_FER_1"/>
    <property type="match status" value="1"/>
</dbReference>
<keyword evidence="11" id="KW-1185">Reference proteome</keyword>
<dbReference type="InterPro" id="IPR006094">
    <property type="entry name" value="Oxid_FAD_bind_N"/>
</dbReference>
<evidence type="ECO:0000256" key="3">
    <source>
        <dbReference type="ARBA" id="ARBA00022723"/>
    </source>
</evidence>
<dbReference type="InterPro" id="IPR004113">
    <property type="entry name" value="FAD-bd_oxidored_4_C"/>
</dbReference>
<dbReference type="Pfam" id="PF02913">
    <property type="entry name" value="FAD-oxidase_C"/>
    <property type="match status" value="1"/>
</dbReference>
<protein>
    <submittedName>
        <fullName evidence="10">FAD/FMN-containing dehydrogenase/Fe-S oxidoreductase</fullName>
    </submittedName>
</protein>
<gene>
    <name evidence="10" type="ORF">FB473_002000</name>
</gene>
<dbReference type="PANTHER" id="PTHR11748">
    <property type="entry name" value="D-LACTATE DEHYDROGENASE"/>
    <property type="match status" value="1"/>
</dbReference>
<evidence type="ECO:0000256" key="7">
    <source>
        <dbReference type="ARBA" id="ARBA00023014"/>
    </source>
</evidence>
<accession>A0ABX0SHB4</accession>
<keyword evidence="5" id="KW-0560">Oxidoreductase</keyword>
<comment type="cofactor">
    <cofactor evidence="1">
        <name>FAD</name>
        <dbReference type="ChEBI" id="CHEBI:57692"/>
    </cofactor>
</comment>
<dbReference type="InterPro" id="IPR016166">
    <property type="entry name" value="FAD-bd_PCMH"/>
</dbReference>
<dbReference type="Gene3D" id="3.30.70.2740">
    <property type="match status" value="1"/>
</dbReference>
<evidence type="ECO:0000256" key="6">
    <source>
        <dbReference type="ARBA" id="ARBA00023004"/>
    </source>
</evidence>
<feature type="compositionally biased region" description="Basic and acidic residues" evidence="8">
    <location>
        <begin position="689"/>
        <end position="698"/>
    </location>
</feature>
<comment type="caution">
    <text evidence="10">The sequence shown here is derived from an EMBL/GenBank/DDBJ whole genome shotgun (WGS) entry which is preliminary data.</text>
</comment>
<dbReference type="Gene3D" id="3.30.465.10">
    <property type="match status" value="1"/>
</dbReference>
<organism evidence="10 11">
    <name type="scientific">Brooklawnia cerclae</name>
    <dbReference type="NCBI Taxonomy" id="349934"/>
    <lineage>
        <taxon>Bacteria</taxon>
        <taxon>Bacillati</taxon>
        <taxon>Actinomycetota</taxon>
        <taxon>Actinomycetes</taxon>
        <taxon>Propionibacteriales</taxon>
        <taxon>Propionibacteriaceae</taxon>
        <taxon>Brooklawnia</taxon>
    </lineage>
</organism>
<keyword evidence="3" id="KW-0479">Metal-binding</keyword>
<keyword evidence="7" id="KW-0411">Iron-sulfur</keyword>
<keyword evidence="4" id="KW-0274">FAD</keyword>
<evidence type="ECO:0000256" key="1">
    <source>
        <dbReference type="ARBA" id="ARBA00001974"/>
    </source>
</evidence>
<name>A0ABX0SHB4_9ACTN</name>
<reference evidence="10 11" key="1">
    <citation type="submission" date="2020-02" db="EMBL/GenBank/DDBJ databases">
        <title>Sequencing the genomes of 1000 actinobacteria strains.</title>
        <authorList>
            <person name="Klenk H.-P."/>
        </authorList>
    </citation>
    <scope>NUCLEOTIDE SEQUENCE [LARGE SCALE GENOMIC DNA]</scope>
    <source>
        <strain evidence="10 11">DSM 19609</strain>
    </source>
</reference>
<evidence type="ECO:0000256" key="8">
    <source>
        <dbReference type="SAM" id="MobiDB-lite"/>
    </source>
</evidence>
<dbReference type="Proteomes" id="UP000749311">
    <property type="component" value="Unassembled WGS sequence"/>
</dbReference>
<dbReference type="SUPFAM" id="SSF56176">
    <property type="entry name" value="FAD-binding/transporter-associated domain-like"/>
    <property type="match status" value="1"/>
</dbReference>
<dbReference type="InterPro" id="IPR016171">
    <property type="entry name" value="Vanillyl_alc_oxidase_C-sub2"/>
</dbReference>
<dbReference type="Gene3D" id="1.10.45.10">
    <property type="entry name" value="Vanillyl-alcohol Oxidase, Chain A, domain 4"/>
    <property type="match status" value="1"/>
</dbReference>
<evidence type="ECO:0000313" key="11">
    <source>
        <dbReference type="Proteomes" id="UP000749311"/>
    </source>
</evidence>
<feature type="domain" description="FAD-binding PCMH-type" evidence="9">
    <location>
        <begin position="41"/>
        <end position="256"/>
    </location>
</feature>
<dbReference type="SUPFAM" id="SSF46548">
    <property type="entry name" value="alpha-helical ferredoxin"/>
    <property type="match status" value="1"/>
</dbReference>
<proteinExistence type="predicted"/>
<sequence>MTTTVTTSQTLASFRDLLPDDSCLDESTLARALYSSDASIYRVVPQVVARPRSTDELITVVRAALKAGLPITGRGAGTSCAGNAVGPGLVIDMGRYLGHVLSVDAEAGTAVVEPGVVQSSLQAAVQPHGWRYGPDPSTSNRCTIGGMIGNNACGPRALGYGRSADNIVELEVVTGTGELVTLRPGLRGGVFDQLRTLVDANLATIRKEFGQFSRQVSGYSLEHLLPEHGFDVASFFAGTEGTLGIITRATVRLVRDAPLKTTVALGYPTMADGADAMPRLLPFKPTACEGMDRRLSNVVAERLGPRSVPDLPVGDAWLFIELVGDDASEIAGRAQGLVEASGATEGWVVDDPAQAARLWGIRSDAAGLAAVALEKRAHAGWEDSAVPPARLGAYLRDFEANLERFGLHGLPYGHFGDGCVHCRIDFPLDSEGGTKVLHDFMVEAGKLAAKYGGSMSGEHGDGRARSELLPLMYSPGALRLFGAVKQLFDPGNLLNPGVLVDPDPLAERVRIADARLSPLSLAAPGFASDVHRCTGVGKCLANTTRSGAVMCPSFQATRNEKDSTRGRSRVLQEMVNGTLVSGGWRSPEVAEALELCLACKGCRHDCPTGTDMAAYKSRVLYERHKGRPRPLSHYALGWLPRWGRLLTKLRLGWLANLGTQTPGLKHVIRAVAGVDQRRPMPRFRSGRAASHEHGERPRTSPTRGPVAVWVDSFTDAFAGGQLAALVKLLVSVGYDPRIITQDACCGLTWITTGQLDGARRQLRHALDVLTPIATEGIPIVGMEPSCMAVWRSDAAELLPDDSRVQLVAGGIHTLAELLGSLDDWTPPDLAGHTIVAQPHCHHSSVLGWDADARLLARTGADVVTLGGCCGLAGNFGVERGHYEVSVKVAEHDLLPAIRAAGPDAIVLADGFSCRKQVADLEGRQAITLAQLLASHY</sequence>
<dbReference type="InterPro" id="IPR036318">
    <property type="entry name" value="FAD-bd_PCMH-like_sf"/>
</dbReference>
<keyword evidence="2" id="KW-0285">Flavoprotein</keyword>
<dbReference type="PANTHER" id="PTHR11748:SF119">
    <property type="entry name" value="D-2-HYDROXYGLUTARATE DEHYDROGENASE"/>
    <property type="match status" value="1"/>
</dbReference>
<dbReference type="InterPro" id="IPR017896">
    <property type="entry name" value="4Fe4S_Fe-S-bd"/>
</dbReference>
<dbReference type="InterPro" id="IPR016164">
    <property type="entry name" value="FAD-linked_Oxase-like_C"/>
</dbReference>
<dbReference type="InterPro" id="IPR017900">
    <property type="entry name" value="4Fe4S_Fe_S_CS"/>
</dbReference>
<evidence type="ECO:0000256" key="4">
    <source>
        <dbReference type="ARBA" id="ARBA00022827"/>
    </source>
</evidence>
<feature type="region of interest" description="Disordered" evidence="8">
    <location>
        <begin position="681"/>
        <end position="703"/>
    </location>
</feature>
<dbReference type="Pfam" id="PF01565">
    <property type="entry name" value="FAD_binding_4"/>
    <property type="match status" value="1"/>
</dbReference>
<dbReference type="SUPFAM" id="SSF55103">
    <property type="entry name" value="FAD-linked oxidases, C-terminal domain"/>
    <property type="match status" value="1"/>
</dbReference>
<evidence type="ECO:0000256" key="5">
    <source>
        <dbReference type="ARBA" id="ARBA00023002"/>
    </source>
</evidence>
<evidence type="ECO:0000256" key="2">
    <source>
        <dbReference type="ARBA" id="ARBA00022630"/>
    </source>
</evidence>
<dbReference type="RefSeq" id="WP_167166984.1">
    <property type="nucleotide sequence ID" value="NZ_BAAAOO010000013.1"/>
</dbReference>